<reference evidence="9 10" key="1">
    <citation type="submission" date="2015-03" db="EMBL/GenBank/DDBJ databases">
        <title>Genome sequence of Variovorax paradoxus TBEA6.</title>
        <authorList>
            <person name="Poehlein A."/>
            <person name="Schuldes J."/>
            <person name="Wuebbeler J.H."/>
            <person name="Hiessl S."/>
            <person name="Steinbuechel A."/>
            <person name="Daniel R."/>
        </authorList>
    </citation>
    <scope>NUCLEOTIDE SEQUENCE [LARGE SCALE GENOMIC DNA]</scope>
    <source>
        <strain evidence="9 10">TBEA6</strain>
    </source>
</reference>
<proteinExistence type="inferred from homology"/>
<dbReference type="Gene3D" id="2.40.110.10">
    <property type="entry name" value="Butyryl-CoA Dehydrogenase, subunit A, domain 2"/>
    <property type="match status" value="1"/>
</dbReference>
<keyword evidence="5 9" id="KW-0560">Oxidoreductase</keyword>
<dbReference type="PANTHER" id="PTHR43884">
    <property type="entry name" value="ACYL-COA DEHYDROGENASE"/>
    <property type="match status" value="1"/>
</dbReference>
<evidence type="ECO:0000259" key="7">
    <source>
        <dbReference type="Pfam" id="PF02770"/>
    </source>
</evidence>
<dbReference type="InterPro" id="IPR037069">
    <property type="entry name" value="AcylCoA_DH/ox_N_sf"/>
</dbReference>
<comment type="caution">
    <text evidence="9">The sequence shown here is derived from an EMBL/GenBank/DDBJ whole genome shotgun (WGS) entry which is preliminary data.</text>
</comment>
<comment type="similarity">
    <text evidence="2">Belongs to the acyl-CoA dehydrogenase family.</text>
</comment>
<dbReference type="SUPFAM" id="SSF56645">
    <property type="entry name" value="Acyl-CoA dehydrogenase NM domain-like"/>
    <property type="match status" value="1"/>
</dbReference>
<dbReference type="InterPro" id="IPR009100">
    <property type="entry name" value="AcylCoA_DH/oxidase_NM_dom_sf"/>
</dbReference>
<dbReference type="CDD" id="cd00567">
    <property type="entry name" value="ACAD"/>
    <property type="match status" value="1"/>
</dbReference>
<dbReference type="InterPro" id="IPR013786">
    <property type="entry name" value="AcylCoA_DH/ox_N"/>
</dbReference>
<organism evidence="9 10">
    <name type="scientific">Variovorax paradoxus</name>
    <dbReference type="NCBI Taxonomy" id="34073"/>
    <lineage>
        <taxon>Bacteria</taxon>
        <taxon>Pseudomonadati</taxon>
        <taxon>Pseudomonadota</taxon>
        <taxon>Betaproteobacteria</taxon>
        <taxon>Burkholderiales</taxon>
        <taxon>Comamonadaceae</taxon>
        <taxon>Variovorax</taxon>
    </lineage>
</organism>
<evidence type="ECO:0000259" key="6">
    <source>
        <dbReference type="Pfam" id="PF00441"/>
    </source>
</evidence>
<dbReference type="GO" id="GO:0050660">
    <property type="term" value="F:flavin adenine dinucleotide binding"/>
    <property type="evidence" value="ECO:0007669"/>
    <property type="project" value="InterPro"/>
</dbReference>
<dbReference type="GO" id="GO:0003995">
    <property type="term" value="F:acyl-CoA dehydrogenase activity"/>
    <property type="evidence" value="ECO:0007669"/>
    <property type="project" value="InterPro"/>
</dbReference>
<evidence type="ECO:0000256" key="3">
    <source>
        <dbReference type="ARBA" id="ARBA00022630"/>
    </source>
</evidence>
<dbReference type="PANTHER" id="PTHR43884:SF22">
    <property type="entry name" value="BLR3437 PROTEIN"/>
    <property type="match status" value="1"/>
</dbReference>
<keyword evidence="3" id="KW-0285">Flavoprotein</keyword>
<gene>
    <name evidence="9" type="primary">acdA3</name>
    <name evidence="9" type="ORF">VPARA_41850</name>
</gene>
<dbReference type="Pfam" id="PF00441">
    <property type="entry name" value="Acyl-CoA_dh_1"/>
    <property type="match status" value="1"/>
</dbReference>
<dbReference type="Gene3D" id="1.10.540.10">
    <property type="entry name" value="Acyl-CoA dehydrogenase/oxidase, N-terminal domain"/>
    <property type="match status" value="1"/>
</dbReference>
<dbReference type="InterPro" id="IPR009075">
    <property type="entry name" value="AcylCo_DH/oxidase_C"/>
</dbReference>
<evidence type="ECO:0000313" key="10">
    <source>
        <dbReference type="Proteomes" id="UP000035170"/>
    </source>
</evidence>
<evidence type="ECO:0000256" key="2">
    <source>
        <dbReference type="ARBA" id="ARBA00009347"/>
    </source>
</evidence>
<dbReference type="InterPro" id="IPR006089">
    <property type="entry name" value="Acyl-CoA_DH_CS"/>
</dbReference>
<evidence type="ECO:0000256" key="1">
    <source>
        <dbReference type="ARBA" id="ARBA00001974"/>
    </source>
</evidence>
<dbReference type="PROSITE" id="PS00072">
    <property type="entry name" value="ACYL_COA_DH_1"/>
    <property type="match status" value="1"/>
</dbReference>
<dbReference type="Proteomes" id="UP000035170">
    <property type="component" value="Unassembled WGS sequence"/>
</dbReference>
<dbReference type="SUPFAM" id="SSF47203">
    <property type="entry name" value="Acyl-CoA dehydrogenase C-terminal domain-like"/>
    <property type="match status" value="1"/>
</dbReference>
<protein>
    <submittedName>
        <fullName evidence="9">Acyl-CoA dehydrogenase</fullName>
        <ecNumber evidence="9">1.3.99.-</ecNumber>
    </submittedName>
</protein>
<dbReference type="Gene3D" id="1.20.140.10">
    <property type="entry name" value="Butyryl-CoA Dehydrogenase, subunit A, domain 3"/>
    <property type="match status" value="1"/>
</dbReference>
<keyword evidence="4" id="KW-0274">FAD</keyword>
<feature type="domain" description="Acyl-CoA dehydrogenase/oxidase C-terminal" evidence="6">
    <location>
        <begin position="238"/>
        <end position="394"/>
    </location>
</feature>
<dbReference type="EMBL" id="JZWI01000022">
    <property type="protein sequence ID" value="KLN54544.1"/>
    <property type="molecule type" value="Genomic_DNA"/>
</dbReference>
<feature type="domain" description="Acyl-CoA dehydrogenase/oxidase N-terminal" evidence="8">
    <location>
        <begin position="20"/>
        <end position="129"/>
    </location>
</feature>
<dbReference type="Pfam" id="PF02771">
    <property type="entry name" value="Acyl-CoA_dh_N"/>
    <property type="match status" value="1"/>
</dbReference>
<evidence type="ECO:0000313" key="9">
    <source>
        <dbReference type="EMBL" id="KLN54544.1"/>
    </source>
</evidence>
<dbReference type="InterPro" id="IPR006091">
    <property type="entry name" value="Acyl-CoA_Oxase/DH_mid-dom"/>
</dbReference>
<accession>A0A0H2LWH5</accession>
<keyword evidence="10" id="KW-1185">Reference proteome</keyword>
<dbReference type="EC" id="1.3.99.-" evidence="9"/>
<feature type="domain" description="Acyl-CoA oxidase/dehydrogenase middle" evidence="7">
    <location>
        <begin position="133"/>
        <end position="226"/>
    </location>
</feature>
<evidence type="ECO:0000256" key="5">
    <source>
        <dbReference type="ARBA" id="ARBA00023002"/>
    </source>
</evidence>
<name>A0A0H2LWH5_VARPD</name>
<dbReference type="AlphaFoldDB" id="A0A0H2LWH5"/>
<dbReference type="PIRSF" id="PIRSF016578">
    <property type="entry name" value="HsaA"/>
    <property type="match status" value="1"/>
</dbReference>
<comment type="cofactor">
    <cofactor evidence="1">
        <name>FAD</name>
        <dbReference type="ChEBI" id="CHEBI:57692"/>
    </cofactor>
</comment>
<sequence>MMTKVPSPPSTTHLALPFFDEAHRTLASDLLPWCAAQEVDERDDRAACREWVRRLGDGGWLRYAVPGSAGGALERLDSRALVLLRETLGYHSPLADFAFAMQGLGSGAITLAGTPEQQSQYLAAVGKGEKIAAFALSEPDAGSDVAAMAMRAEPATDGWRLHGTKTWISNGGIADFYCVFAKTDPAGGTRGITAFIVDATASGLDTSEHIDVMAPHPLATLRFENCIVPRTAQLGELNGGFKLAMRTLDIFRASVAAAALGMGRRALAEAIAHAKGRRMFGQTLADFQLTQAKLGEMAALIDSAALLTYRAAWMRDDAERRGAPAVGDVSAAAAMAKMCATENASRVIDMALQMHGGLGVKVGTKIESLYRDIRSLRIYEGATEVQQLIIGKSVLRG</sequence>
<evidence type="ECO:0000259" key="8">
    <source>
        <dbReference type="Pfam" id="PF02771"/>
    </source>
</evidence>
<dbReference type="InterPro" id="IPR036250">
    <property type="entry name" value="AcylCo_DH-like_C"/>
</dbReference>
<dbReference type="PATRIC" id="fig|34073.19.peg.4286"/>
<evidence type="ECO:0000256" key="4">
    <source>
        <dbReference type="ARBA" id="ARBA00022827"/>
    </source>
</evidence>
<dbReference type="InterPro" id="IPR046373">
    <property type="entry name" value="Acyl-CoA_Oxase/DH_mid-dom_sf"/>
</dbReference>
<dbReference type="FunFam" id="1.20.140.10:FF:000001">
    <property type="entry name" value="Acyl-CoA dehydrogenase"/>
    <property type="match status" value="1"/>
</dbReference>
<dbReference type="RefSeq" id="WP_047785866.1">
    <property type="nucleotide sequence ID" value="NZ_JZWI01000022.1"/>
</dbReference>
<dbReference type="Pfam" id="PF02770">
    <property type="entry name" value="Acyl-CoA_dh_M"/>
    <property type="match status" value="1"/>
</dbReference>